<reference evidence="1 2" key="1">
    <citation type="submission" date="2021-06" db="EMBL/GenBank/DDBJ databases">
        <title>Caerostris extrusa draft genome.</title>
        <authorList>
            <person name="Kono N."/>
            <person name="Arakawa K."/>
        </authorList>
    </citation>
    <scope>NUCLEOTIDE SEQUENCE [LARGE SCALE GENOMIC DNA]</scope>
</reference>
<dbReference type="Proteomes" id="UP001054945">
    <property type="component" value="Unassembled WGS sequence"/>
</dbReference>
<dbReference type="AlphaFoldDB" id="A0AAV4RYE1"/>
<dbReference type="EMBL" id="BPLR01008746">
    <property type="protein sequence ID" value="GIY26908.1"/>
    <property type="molecule type" value="Genomic_DNA"/>
</dbReference>
<comment type="caution">
    <text evidence="1">The sequence shown here is derived from an EMBL/GenBank/DDBJ whole genome shotgun (WGS) entry which is preliminary data.</text>
</comment>
<proteinExistence type="predicted"/>
<evidence type="ECO:0000313" key="1">
    <source>
        <dbReference type="EMBL" id="GIY26908.1"/>
    </source>
</evidence>
<gene>
    <name evidence="1" type="ORF">CEXT_671871</name>
</gene>
<keyword evidence="2" id="KW-1185">Reference proteome</keyword>
<name>A0AAV4RYE1_CAEEX</name>
<protein>
    <submittedName>
        <fullName evidence="1">Uncharacterized protein</fullName>
    </submittedName>
</protein>
<accession>A0AAV4RYE1</accession>
<organism evidence="1 2">
    <name type="scientific">Caerostris extrusa</name>
    <name type="common">Bark spider</name>
    <name type="synonym">Caerostris bankana</name>
    <dbReference type="NCBI Taxonomy" id="172846"/>
    <lineage>
        <taxon>Eukaryota</taxon>
        <taxon>Metazoa</taxon>
        <taxon>Ecdysozoa</taxon>
        <taxon>Arthropoda</taxon>
        <taxon>Chelicerata</taxon>
        <taxon>Arachnida</taxon>
        <taxon>Araneae</taxon>
        <taxon>Araneomorphae</taxon>
        <taxon>Entelegynae</taxon>
        <taxon>Araneoidea</taxon>
        <taxon>Araneidae</taxon>
        <taxon>Caerostris</taxon>
    </lineage>
</organism>
<sequence length="87" mass="9579">MGNPAVPLACGPASFLNNTFTPRTVEVLCVVTSTVCLWPPSGLISLVVFCDTLKLDDHWASRVAHIRSKMLPVPFYAIERQKHLSTI</sequence>
<evidence type="ECO:0000313" key="2">
    <source>
        <dbReference type="Proteomes" id="UP001054945"/>
    </source>
</evidence>